<evidence type="ECO:0000256" key="1">
    <source>
        <dbReference type="ARBA" id="ARBA00022737"/>
    </source>
</evidence>
<dbReference type="OrthoDB" id="9815010at2"/>
<accession>A0A1H5RNZ1</accession>
<dbReference type="SMART" id="SM00028">
    <property type="entry name" value="TPR"/>
    <property type="match status" value="3"/>
</dbReference>
<dbReference type="GO" id="GO:0072380">
    <property type="term" value="C:TRC complex"/>
    <property type="evidence" value="ECO:0007669"/>
    <property type="project" value="TreeGrafter"/>
</dbReference>
<proteinExistence type="predicted"/>
<name>A0A1H5RNZ1_9RHOB</name>
<gene>
    <name evidence="4" type="ORF">SAMN05421751_10173</name>
</gene>
<evidence type="ECO:0000313" key="5">
    <source>
        <dbReference type="Proteomes" id="UP000236742"/>
    </source>
</evidence>
<keyword evidence="2 3" id="KW-0802">TPR repeat</keyword>
<dbReference type="GO" id="GO:0006620">
    <property type="term" value="P:post-translational protein targeting to endoplasmic reticulum membrane"/>
    <property type="evidence" value="ECO:0007669"/>
    <property type="project" value="TreeGrafter"/>
</dbReference>
<evidence type="ECO:0000313" key="4">
    <source>
        <dbReference type="EMBL" id="SEF40102.1"/>
    </source>
</evidence>
<dbReference type="Gene3D" id="1.25.40.10">
    <property type="entry name" value="Tetratricopeptide repeat domain"/>
    <property type="match status" value="1"/>
</dbReference>
<sequence>MGIDHLNLKPVVAACAVIIALCGAARADEARAPDESALLSALSRATPAEAARIDRELQALWSKSGSDAMDLLLKRGREALERGDPQAAIEHLTALTDHAPDFAEAWHLRASAWFELGRYGLAAEDLGRALTLNPNNYNALFGLASVLESIGDDEKAYEAYLRVKAIHPNFEEVSKALERLRPRVTGKTL</sequence>
<dbReference type="RefSeq" id="WP_104006129.1">
    <property type="nucleotide sequence ID" value="NZ_FNVD01000001.1"/>
</dbReference>
<dbReference type="PANTHER" id="PTHR45831">
    <property type="entry name" value="LD24721P"/>
    <property type="match status" value="1"/>
</dbReference>
<dbReference type="PROSITE" id="PS50005">
    <property type="entry name" value="TPR"/>
    <property type="match status" value="1"/>
</dbReference>
<evidence type="ECO:0000256" key="3">
    <source>
        <dbReference type="PROSITE-ProRule" id="PRU00339"/>
    </source>
</evidence>
<dbReference type="Pfam" id="PF13174">
    <property type="entry name" value="TPR_6"/>
    <property type="match status" value="1"/>
</dbReference>
<dbReference type="GO" id="GO:0060090">
    <property type="term" value="F:molecular adaptor activity"/>
    <property type="evidence" value="ECO:0007669"/>
    <property type="project" value="TreeGrafter"/>
</dbReference>
<dbReference type="AlphaFoldDB" id="A0A1H5RNZ1"/>
<dbReference type="InterPro" id="IPR019734">
    <property type="entry name" value="TPR_rpt"/>
</dbReference>
<protein>
    <submittedName>
        <fullName evidence="4">Tetratricopeptide repeat-containing protein</fullName>
    </submittedName>
</protein>
<reference evidence="4 5" key="1">
    <citation type="submission" date="2016-10" db="EMBL/GenBank/DDBJ databases">
        <authorList>
            <person name="de Groot N.N."/>
        </authorList>
    </citation>
    <scope>NUCLEOTIDE SEQUENCE [LARGE SCALE GENOMIC DNA]</scope>
    <source>
        <strain evidence="4 5">DSM 23413</strain>
    </source>
</reference>
<dbReference type="Proteomes" id="UP000236742">
    <property type="component" value="Unassembled WGS sequence"/>
</dbReference>
<organism evidence="4 5">
    <name type="scientific">Jhaorihella thermophila</name>
    <dbReference type="NCBI Taxonomy" id="488547"/>
    <lineage>
        <taxon>Bacteria</taxon>
        <taxon>Pseudomonadati</taxon>
        <taxon>Pseudomonadota</taxon>
        <taxon>Alphaproteobacteria</taxon>
        <taxon>Rhodobacterales</taxon>
        <taxon>Paracoccaceae</taxon>
        <taxon>Jhaorihella</taxon>
    </lineage>
</organism>
<dbReference type="EMBL" id="FNVD01000001">
    <property type="protein sequence ID" value="SEF40102.1"/>
    <property type="molecule type" value="Genomic_DNA"/>
</dbReference>
<feature type="repeat" description="TPR" evidence="3">
    <location>
        <begin position="103"/>
        <end position="136"/>
    </location>
</feature>
<keyword evidence="5" id="KW-1185">Reference proteome</keyword>
<dbReference type="SUPFAM" id="SSF48452">
    <property type="entry name" value="TPR-like"/>
    <property type="match status" value="1"/>
</dbReference>
<dbReference type="PANTHER" id="PTHR45831:SF2">
    <property type="entry name" value="LD24721P"/>
    <property type="match status" value="1"/>
</dbReference>
<dbReference type="Pfam" id="PF13432">
    <property type="entry name" value="TPR_16"/>
    <property type="match status" value="1"/>
</dbReference>
<dbReference type="InterPro" id="IPR011990">
    <property type="entry name" value="TPR-like_helical_dom_sf"/>
</dbReference>
<dbReference type="GO" id="GO:0016020">
    <property type="term" value="C:membrane"/>
    <property type="evidence" value="ECO:0007669"/>
    <property type="project" value="TreeGrafter"/>
</dbReference>
<evidence type="ECO:0000256" key="2">
    <source>
        <dbReference type="ARBA" id="ARBA00022803"/>
    </source>
</evidence>
<keyword evidence="1" id="KW-0677">Repeat</keyword>
<dbReference type="InterPro" id="IPR047150">
    <property type="entry name" value="SGT"/>
</dbReference>